<evidence type="ECO:0000256" key="1">
    <source>
        <dbReference type="SAM" id="MobiDB-lite"/>
    </source>
</evidence>
<reference evidence="2" key="1">
    <citation type="submission" date="2020-11" db="EMBL/GenBank/DDBJ databases">
        <authorList>
            <consortium name="DOE Joint Genome Institute"/>
            <person name="Ahrendt S."/>
            <person name="Riley R."/>
            <person name="Andreopoulos W."/>
            <person name="Labutti K."/>
            <person name="Pangilinan J."/>
            <person name="Ruiz-Duenas F.J."/>
            <person name="Barrasa J.M."/>
            <person name="Sanchez-Garcia M."/>
            <person name="Camarero S."/>
            <person name="Miyauchi S."/>
            <person name="Serrano A."/>
            <person name="Linde D."/>
            <person name="Babiker R."/>
            <person name="Drula E."/>
            <person name="Ayuso-Fernandez I."/>
            <person name="Pacheco R."/>
            <person name="Padilla G."/>
            <person name="Ferreira P."/>
            <person name="Barriuso J."/>
            <person name="Kellner H."/>
            <person name="Castanera R."/>
            <person name="Alfaro M."/>
            <person name="Ramirez L."/>
            <person name="Pisabarro A.G."/>
            <person name="Kuo A."/>
            <person name="Tritt A."/>
            <person name="Lipzen A."/>
            <person name="He G."/>
            <person name="Yan M."/>
            <person name="Ng V."/>
            <person name="Cullen D."/>
            <person name="Martin F."/>
            <person name="Rosso M.-N."/>
            <person name="Henrissat B."/>
            <person name="Hibbett D."/>
            <person name="Martinez A.T."/>
            <person name="Grigoriev I.V."/>
        </authorList>
    </citation>
    <scope>NUCLEOTIDE SEQUENCE</scope>
    <source>
        <strain evidence="2">CBS 506.95</strain>
    </source>
</reference>
<gene>
    <name evidence="2" type="ORF">CPB83DRAFT_652004</name>
</gene>
<dbReference type="EMBL" id="MU157909">
    <property type="protein sequence ID" value="KAF9523876.1"/>
    <property type="molecule type" value="Genomic_DNA"/>
</dbReference>
<sequence>MSPEELRVKAVEAVKRGNLEQYTRYEANQFAAAEKEYKKVRSNIPGAVHRAWERSELVLNSSTTPSTVGSGILSPSVLCGTKKQRWNAGPKVVVSPAWPWNRAGPEEVELETIKSTPVRVTAAVEGEVKQVSLSGPSSASVIRSKGKQPLRESSP</sequence>
<accession>A0A9P6JK48</accession>
<proteinExistence type="predicted"/>
<keyword evidence="3" id="KW-1185">Reference proteome</keyword>
<comment type="caution">
    <text evidence="2">The sequence shown here is derived from an EMBL/GenBank/DDBJ whole genome shotgun (WGS) entry which is preliminary data.</text>
</comment>
<dbReference type="AlphaFoldDB" id="A0A9P6JK48"/>
<evidence type="ECO:0000313" key="2">
    <source>
        <dbReference type="EMBL" id="KAF9523876.1"/>
    </source>
</evidence>
<name>A0A9P6JK48_9AGAR</name>
<feature type="region of interest" description="Disordered" evidence="1">
    <location>
        <begin position="135"/>
        <end position="155"/>
    </location>
</feature>
<organism evidence="2 3">
    <name type="scientific">Crepidotus variabilis</name>
    <dbReference type="NCBI Taxonomy" id="179855"/>
    <lineage>
        <taxon>Eukaryota</taxon>
        <taxon>Fungi</taxon>
        <taxon>Dikarya</taxon>
        <taxon>Basidiomycota</taxon>
        <taxon>Agaricomycotina</taxon>
        <taxon>Agaricomycetes</taxon>
        <taxon>Agaricomycetidae</taxon>
        <taxon>Agaricales</taxon>
        <taxon>Agaricineae</taxon>
        <taxon>Crepidotaceae</taxon>
        <taxon>Crepidotus</taxon>
    </lineage>
</organism>
<evidence type="ECO:0000313" key="3">
    <source>
        <dbReference type="Proteomes" id="UP000807306"/>
    </source>
</evidence>
<protein>
    <submittedName>
        <fullName evidence="2">Uncharacterized protein</fullName>
    </submittedName>
</protein>
<dbReference type="Proteomes" id="UP000807306">
    <property type="component" value="Unassembled WGS sequence"/>
</dbReference>
<dbReference type="OrthoDB" id="20729at2759"/>